<accession>A0ACB5TCG0</accession>
<organism evidence="1 2">
    <name type="scientific">Ambrosiozyma monospora</name>
    <name type="common">Yeast</name>
    <name type="synonym">Endomycopsis monosporus</name>
    <dbReference type="NCBI Taxonomy" id="43982"/>
    <lineage>
        <taxon>Eukaryota</taxon>
        <taxon>Fungi</taxon>
        <taxon>Dikarya</taxon>
        <taxon>Ascomycota</taxon>
        <taxon>Saccharomycotina</taxon>
        <taxon>Pichiomycetes</taxon>
        <taxon>Pichiales</taxon>
        <taxon>Pichiaceae</taxon>
        <taxon>Ambrosiozyma</taxon>
    </lineage>
</organism>
<evidence type="ECO:0000313" key="2">
    <source>
        <dbReference type="Proteomes" id="UP001165064"/>
    </source>
</evidence>
<sequence>MPKLYRHQIVLNQLSKNPKEFIKLLQRYFQKVAKEINKLLKTQLYSARCCTIWSLLTPVHHGSHKGYSTAIVSTDDELPYTLHEAPSVPFDQEQHRIELPRYQMAHTTITLNPEVRRDEQPCGTRRSLTQRVPHNFETDSSTYFQLMGVTGTNQTGSTGQQVDDLINGAIIHALTQKQLLTDQKELEPNGEKKHFSLRRKAHHFKYSCKKLLGNLVNSH</sequence>
<dbReference type="Proteomes" id="UP001165064">
    <property type="component" value="Unassembled WGS sequence"/>
</dbReference>
<reference evidence="1" key="1">
    <citation type="submission" date="2023-04" db="EMBL/GenBank/DDBJ databases">
        <title>Ambrosiozyma monospora NBRC 10751.</title>
        <authorList>
            <person name="Ichikawa N."/>
            <person name="Sato H."/>
            <person name="Tonouchi N."/>
        </authorList>
    </citation>
    <scope>NUCLEOTIDE SEQUENCE</scope>
    <source>
        <strain evidence="1">NBRC 10751</strain>
    </source>
</reference>
<keyword evidence="2" id="KW-1185">Reference proteome</keyword>
<dbReference type="EMBL" id="BSXS01006458">
    <property type="protein sequence ID" value="GME85588.1"/>
    <property type="molecule type" value="Genomic_DNA"/>
</dbReference>
<protein>
    <submittedName>
        <fullName evidence="1">Unnamed protein product</fullName>
    </submittedName>
</protein>
<proteinExistence type="predicted"/>
<evidence type="ECO:0000313" key="1">
    <source>
        <dbReference type="EMBL" id="GME85588.1"/>
    </source>
</evidence>
<name>A0ACB5TCG0_AMBMO</name>
<comment type="caution">
    <text evidence="1">The sequence shown here is derived from an EMBL/GenBank/DDBJ whole genome shotgun (WGS) entry which is preliminary data.</text>
</comment>
<gene>
    <name evidence="1" type="ORF">Amon02_000767000</name>
</gene>